<sequence>MATVEQIDKDIAVIEEAVRAIATELESSYISYLTALGQAVAKQLMLATYQLCTQAYPQKFASLSLNERQQLQQKIRKLGQEAAERLLEHTEADDSLEFSFLQEEADLEPAKKERFANPIELVKWQQQVERAIASTVKMLSSKSNSVLQLAGMLPDKLPLSPLLEAATTSLEATPEAINGTPNLLNLLVETDNSQEAQESTVTQITAIHLRLVEIELAEATVRVGRNQIRNLLAQLSKIERDYQKKQRERDVAEAEAAWRASWFEE</sequence>
<organism evidence="2 3">
    <name type="scientific">Aliterella atlantica CENA595</name>
    <dbReference type="NCBI Taxonomy" id="1618023"/>
    <lineage>
        <taxon>Bacteria</taxon>
        <taxon>Bacillati</taxon>
        <taxon>Cyanobacteriota</taxon>
        <taxon>Cyanophyceae</taxon>
        <taxon>Chroococcidiopsidales</taxon>
        <taxon>Aliterellaceae</taxon>
        <taxon>Aliterella</taxon>
    </lineage>
</organism>
<gene>
    <name evidence="2" type="ORF">UH38_03410</name>
</gene>
<dbReference type="EMBL" id="JYON01000002">
    <property type="protein sequence ID" value="KJH73120.1"/>
    <property type="molecule type" value="Genomic_DNA"/>
</dbReference>
<dbReference type="Proteomes" id="UP000032452">
    <property type="component" value="Unassembled WGS sequence"/>
</dbReference>
<proteinExistence type="predicted"/>
<reference evidence="2 3" key="1">
    <citation type="submission" date="2015-02" db="EMBL/GenBank/DDBJ databases">
        <title>Draft genome of a novel marine cyanobacterium (Chroococcales) isolated from South Atlantic Ocean.</title>
        <authorList>
            <person name="Rigonato J."/>
            <person name="Alvarenga D.O."/>
            <person name="Branco L.H."/>
            <person name="Varani A.M."/>
            <person name="Brandini F.P."/>
            <person name="Fiore M.F."/>
        </authorList>
    </citation>
    <scope>NUCLEOTIDE SEQUENCE [LARGE SCALE GENOMIC DNA]</scope>
    <source>
        <strain evidence="2 3">CENA595</strain>
    </source>
</reference>
<protein>
    <submittedName>
        <fullName evidence="2">Uncharacterized protein</fullName>
    </submittedName>
</protein>
<accession>A0A0D8ZWI5</accession>
<feature type="coiled-coil region" evidence="1">
    <location>
        <begin position="228"/>
        <end position="255"/>
    </location>
</feature>
<keyword evidence="1" id="KW-0175">Coiled coil</keyword>
<evidence type="ECO:0000313" key="3">
    <source>
        <dbReference type="Proteomes" id="UP000032452"/>
    </source>
</evidence>
<dbReference type="AlphaFoldDB" id="A0A0D8ZWI5"/>
<keyword evidence="3" id="KW-1185">Reference proteome</keyword>
<dbReference type="OrthoDB" id="421643at2"/>
<dbReference type="STRING" id="1618023.UH38_03410"/>
<dbReference type="RefSeq" id="WP_045053217.1">
    <property type="nucleotide sequence ID" value="NZ_CAWMDP010000059.1"/>
</dbReference>
<feature type="coiled-coil region" evidence="1">
    <location>
        <begin position="61"/>
        <end position="88"/>
    </location>
</feature>
<evidence type="ECO:0000256" key="1">
    <source>
        <dbReference type="SAM" id="Coils"/>
    </source>
</evidence>
<name>A0A0D8ZWI5_9CYAN</name>
<evidence type="ECO:0000313" key="2">
    <source>
        <dbReference type="EMBL" id="KJH73120.1"/>
    </source>
</evidence>
<comment type="caution">
    <text evidence="2">The sequence shown here is derived from an EMBL/GenBank/DDBJ whole genome shotgun (WGS) entry which is preliminary data.</text>
</comment>